<organism evidence="1">
    <name type="scientific">marine sediment metagenome</name>
    <dbReference type="NCBI Taxonomy" id="412755"/>
    <lineage>
        <taxon>unclassified sequences</taxon>
        <taxon>metagenomes</taxon>
        <taxon>ecological metagenomes</taxon>
    </lineage>
</organism>
<dbReference type="EMBL" id="LAZR01018601">
    <property type="protein sequence ID" value="KKL95755.1"/>
    <property type="molecule type" value="Genomic_DNA"/>
</dbReference>
<proteinExistence type="predicted"/>
<name>A0A0F9IPX5_9ZZZZ</name>
<accession>A0A0F9IPX5</accession>
<gene>
    <name evidence="1" type="ORF">LCGC14_1851420</name>
</gene>
<comment type="caution">
    <text evidence="1">The sequence shown here is derived from an EMBL/GenBank/DDBJ whole genome shotgun (WGS) entry which is preliminary data.</text>
</comment>
<sequence>MSAISKLLKAKVILDQLFDKEINSLDLNYDSRKLHVILTDGIQIYIIYNDYGQYGYNILFSNLDLDRCRFDNYDDKWDVNSRPHHFHPRKKIGAESSKMTGTPKDDIPYLYKMLKSGKMHKTK</sequence>
<reference evidence="1" key="1">
    <citation type="journal article" date="2015" name="Nature">
        <title>Complex archaea that bridge the gap between prokaryotes and eukaryotes.</title>
        <authorList>
            <person name="Spang A."/>
            <person name="Saw J.H."/>
            <person name="Jorgensen S.L."/>
            <person name="Zaremba-Niedzwiedzka K."/>
            <person name="Martijn J."/>
            <person name="Lind A.E."/>
            <person name="van Eijk R."/>
            <person name="Schleper C."/>
            <person name="Guy L."/>
            <person name="Ettema T.J."/>
        </authorList>
    </citation>
    <scope>NUCLEOTIDE SEQUENCE</scope>
</reference>
<protein>
    <submittedName>
        <fullName evidence="1">Uncharacterized protein</fullName>
    </submittedName>
</protein>
<dbReference type="AlphaFoldDB" id="A0A0F9IPX5"/>
<evidence type="ECO:0000313" key="1">
    <source>
        <dbReference type="EMBL" id="KKL95755.1"/>
    </source>
</evidence>